<gene>
    <name evidence="2" type="ORF">GCM10011511_30400</name>
</gene>
<keyword evidence="3" id="KW-1185">Reference proteome</keyword>
<feature type="domain" description="Outer membrane protein beta-barrel" evidence="1">
    <location>
        <begin position="12"/>
        <end position="214"/>
    </location>
</feature>
<dbReference type="EMBL" id="BMJC01000003">
    <property type="protein sequence ID" value="GGB04996.1"/>
    <property type="molecule type" value="Genomic_DNA"/>
</dbReference>
<dbReference type="Pfam" id="PF13568">
    <property type="entry name" value="OMP_b-brl_2"/>
    <property type="match status" value="1"/>
</dbReference>
<dbReference type="InterPro" id="IPR025665">
    <property type="entry name" value="Beta-barrel_OMP_2"/>
</dbReference>
<evidence type="ECO:0000259" key="1">
    <source>
        <dbReference type="Pfam" id="PF13568"/>
    </source>
</evidence>
<evidence type="ECO:0000313" key="2">
    <source>
        <dbReference type="EMBL" id="GGB04996.1"/>
    </source>
</evidence>
<reference evidence="2" key="2">
    <citation type="submission" date="2020-09" db="EMBL/GenBank/DDBJ databases">
        <authorList>
            <person name="Sun Q."/>
            <person name="Zhou Y."/>
        </authorList>
    </citation>
    <scope>NUCLEOTIDE SEQUENCE</scope>
    <source>
        <strain evidence="2">CGMCC 1.15448</strain>
    </source>
</reference>
<reference evidence="2" key="1">
    <citation type="journal article" date="2014" name="Int. J. Syst. Evol. Microbiol.">
        <title>Complete genome sequence of Corynebacterium casei LMG S-19264T (=DSM 44701T), isolated from a smear-ripened cheese.</title>
        <authorList>
            <consortium name="US DOE Joint Genome Institute (JGI-PGF)"/>
            <person name="Walter F."/>
            <person name="Albersmeier A."/>
            <person name="Kalinowski J."/>
            <person name="Ruckert C."/>
        </authorList>
    </citation>
    <scope>NUCLEOTIDE SEQUENCE</scope>
    <source>
        <strain evidence="2">CGMCC 1.15448</strain>
    </source>
</reference>
<accession>A0A8J2UE30</accession>
<organism evidence="2 3">
    <name type="scientific">Puia dinghuensis</name>
    <dbReference type="NCBI Taxonomy" id="1792502"/>
    <lineage>
        <taxon>Bacteria</taxon>
        <taxon>Pseudomonadati</taxon>
        <taxon>Bacteroidota</taxon>
        <taxon>Chitinophagia</taxon>
        <taxon>Chitinophagales</taxon>
        <taxon>Chitinophagaceae</taxon>
        <taxon>Puia</taxon>
    </lineage>
</organism>
<dbReference type="Proteomes" id="UP000607559">
    <property type="component" value="Unassembled WGS sequence"/>
</dbReference>
<sequence>MVCLLHITAVNAQSAWLGLKGGLSIPNLSGGGGNPLSSNYTSRLAANFGLLSEFTLTHRFSLQAELNYAGQGGKRDGLQPITNLPPEYQQFVPPGSYLYANFDNKAVLDYLELPVMAKLTWGTPFQFYVNAGPYLGYLLHAAEKTSGNSQIYADSHGQQALPVPAQSFDGNTDVTSSIKRWNVGVTGGLGLAKPLGLRNRLFFDARFEYGFINIQKYSSDGKNNTGNVLLSIGYAYLICKK</sequence>
<dbReference type="AlphaFoldDB" id="A0A8J2UE30"/>
<protein>
    <recommendedName>
        <fullName evidence="1">Outer membrane protein beta-barrel domain-containing protein</fullName>
    </recommendedName>
</protein>
<comment type="caution">
    <text evidence="2">The sequence shown here is derived from an EMBL/GenBank/DDBJ whole genome shotgun (WGS) entry which is preliminary data.</text>
</comment>
<evidence type="ECO:0000313" key="3">
    <source>
        <dbReference type="Proteomes" id="UP000607559"/>
    </source>
</evidence>
<name>A0A8J2UE30_9BACT</name>
<proteinExistence type="predicted"/>